<comment type="function">
    <text evidence="5">This enzyme catalyzes the hydrolysis of the N-terminal peptide bond of an N-acetylated peptide to generate an N-acetylated amino acid and a peptide with a free N-terminus. It preferentially cleaves off Ac-Ala, Ac-Met and Ac-Ser. Also, involved in the degradation of oxidized and glycated proteins.</text>
</comment>
<evidence type="ECO:0000256" key="2">
    <source>
        <dbReference type="ARBA" id="ARBA00022990"/>
    </source>
</evidence>
<dbReference type="InterPro" id="IPR001375">
    <property type="entry name" value="Peptidase_S9_cat"/>
</dbReference>
<dbReference type="GO" id="GO:0006508">
    <property type="term" value="P:proteolysis"/>
    <property type="evidence" value="ECO:0007669"/>
    <property type="project" value="InterPro"/>
</dbReference>
<evidence type="ECO:0000256" key="4">
    <source>
        <dbReference type="ARBA" id="ARBA00032596"/>
    </source>
</evidence>
<dbReference type="PROSITE" id="PS00708">
    <property type="entry name" value="PRO_ENDOPEP_SER"/>
    <property type="match status" value="1"/>
</dbReference>
<evidence type="ECO:0000259" key="6">
    <source>
        <dbReference type="Pfam" id="PF00326"/>
    </source>
</evidence>
<name>A0A7G9ZBL7_9EURY</name>
<sequence>MSKEVPFVDWEPAITPEEVFSDIIGLNEIHVLGKRTYWVEMRPVERGRCVVVLRDEYGVVRDITPQGFNVRTRVHEYGGGAYTVYKDAIYFVNFDDQRIYYQSKDNAEAVPLTPITNEDGSLGKYAALTASPDGTKLLFVYEKEYSDKGNANFLAVLDLAAKGISEPQIIAKGCDFYADPIFSPTGKEVAWLQWDHPDMPWDSTELMMGSFEDNALHKVKKVADGGSICFPRFDSEGRLYYVMDKLVDSELDSANWWNLYCYTDTVAQITAEQAEFGEPHWVFGQSNYDFLPDNRIIAKMVKDGADCLVVIDPKTKLISIVETGLTSYSNIRTDAQGRVFFIGASAKKSYAISCLDIESKTDKILKTSSSIDMSSADISLPKFISYPTKDGENAHGFLYMPRNSRYTAPEDDKPPLLVMAHGGPTSSARAVFSATIQFWTSAGFAVIDVDYRGSTGYGRRFRDELLSRWGVIDAEDVADAVRYLIKAGKVDGTKVAVRGGSAGGYMVQRVMTQYPDLFTVGASYYGIGNLITLVEETHKFESRYIDNLVGAKLPAGEKEYRERSPINHLDRLKAPMIIFQGTEDKIVTPECSRELVRTLEERGIRYEYVEYEGESHGFRIKKNNVDSLSREFAFYRVVFSS</sequence>
<dbReference type="SUPFAM" id="SSF69322">
    <property type="entry name" value="Tricorn protease domain 2"/>
    <property type="match status" value="1"/>
</dbReference>
<feature type="domain" description="Peptidase S9 prolyl oligopeptidase catalytic" evidence="6">
    <location>
        <begin position="432"/>
        <end position="639"/>
    </location>
</feature>
<dbReference type="GO" id="GO:0004252">
    <property type="term" value="F:serine-type endopeptidase activity"/>
    <property type="evidence" value="ECO:0007669"/>
    <property type="project" value="InterPro"/>
</dbReference>
<evidence type="ECO:0000256" key="1">
    <source>
        <dbReference type="ARBA" id="ARBA00022801"/>
    </source>
</evidence>
<dbReference type="Pfam" id="PF00326">
    <property type="entry name" value="Peptidase_S9"/>
    <property type="match status" value="1"/>
</dbReference>
<dbReference type="InterPro" id="IPR029058">
    <property type="entry name" value="AB_hydrolase_fold"/>
</dbReference>
<evidence type="ECO:0000256" key="3">
    <source>
        <dbReference type="ARBA" id="ARBA00032284"/>
    </source>
</evidence>
<accession>A0A7G9ZBL7</accession>
<dbReference type="InterPro" id="IPR002470">
    <property type="entry name" value="Peptidase_S9A"/>
</dbReference>
<dbReference type="PRINTS" id="PR00862">
    <property type="entry name" value="PROLIGOPTASE"/>
</dbReference>
<dbReference type="PANTHER" id="PTHR43056">
    <property type="entry name" value="PEPTIDASE S9 PROLYL OLIGOPEPTIDASE"/>
    <property type="match status" value="1"/>
</dbReference>
<dbReference type="InterPro" id="IPR050585">
    <property type="entry name" value="Xaa-Pro_dipeptidyl-ppase/CocE"/>
</dbReference>
<dbReference type="AlphaFoldDB" id="A0A7G9ZBL7"/>
<reference evidence="7" key="1">
    <citation type="submission" date="2020-06" db="EMBL/GenBank/DDBJ databases">
        <title>Unique genomic features of the anaerobic methanotrophic archaea.</title>
        <authorList>
            <person name="Chadwick G.L."/>
            <person name="Skennerton C.T."/>
            <person name="Laso-Perez R."/>
            <person name="Leu A.O."/>
            <person name="Speth D.R."/>
            <person name="Yu H."/>
            <person name="Morgan-Lang C."/>
            <person name="Hatzenpichler R."/>
            <person name="Goudeau D."/>
            <person name="Malmstrom R."/>
            <person name="Brazelton W.J."/>
            <person name="Woyke T."/>
            <person name="Hallam S.J."/>
            <person name="Tyson G.W."/>
            <person name="Wegener G."/>
            <person name="Boetius A."/>
            <person name="Orphan V."/>
        </authorList>
    </citation>
    <scope>NUCLEOTIDE SEQUENCE</scope>
</reference>
<evidence type="ECO:0000313" key="7">
    <source>
        <dbReference type="EMBL" id="QNO57651.1"/>
    </source>
</evidence>
<proteinExistence type="predicted"/>
<keyword evidence="1" id="KW-0378">Hydrolase</keyword>
<evidence type="ECO:0000256" key="5">
    <source>
        <dbReference type="ARBA" id="ARBA00045885"/>
    </source>
</evidence>
<dbReference type="Gene3D" id="3.40.50.1820">
    <property type="entry name" value="alpha/beta hydrolase"/>
    <property type="match status" value="1"/>
</dbReference>
<dbReference type="SUPFAM" id="SSF53474">
    <property type="entry name" value="alpha/beta-Hydrolases"/>
    <property type="match status" value="1"/>
</dbReference>
<dbReference type="InterPro" id="IPR011042">
    <property type="entry name" value="6-blade_b-propeller_TolB-like"/>
</dbReference>
<dbReference type="EMBL" id="MT631697">
    <property type="protein sequence ID" value="QNO57651.1"/>
    <property type="molecule type" value="Genomic_DNA"/>
</dbReference>
<organism evidence="7">
    <name type="scientific">Candidatus Methanophaga sp. ANME-1 ERB7</name>
    <dbReference type="NCBI Taxonomy" id="2759913"/>
    <lineage>
        <taxon>Archaea</taxon>
        <taxon>Methanobacteriati</taxon>
        <taxon>Methanobacteriota</taxon>
        <taxon>Stenosarchaea group</taxon>
        <taxon>Methanomicrobia</taxon>
        <taxon>Candidatus Methanophagales</taxon>
        <taxon>Candidatus Methanophagaceae</taxon>
        <taxon>Candidatus Methanophaga</taxon>
    </lineage>
</organism>
<dbReference type="Gene3D" id="2.120.10.30">
    <property type="entry name" value="TolB, C-terminal domain"/>
    <property type="match status" value="1"/>
</dbReference>
<dbReference type="InterPro" id="IPR002471">
    <property type="entry name" value="Pept_S9_AS"/>
</dbReference>
<gene>
    <name evidence="7" type="ORF">LLBILDAL_00010</name>
</gene>
<keyword evidence="2" id="KW-0007">Acetylation</keyword>
<dbReference type="PANTHER" id="PTHR43056:SF5">
    <property type="entry name" value="PEPTIDASE S9 PROLYL OLIGOPEPTIDASE CATALYTIC DOMAIN-CONTAINING PROTEIN"/>
    <property type="match status" value="1"/>
</dbReference>
<protein>
    <recommendedName>
        <fullName evidence="4">Acyl-peptide hydrolase</fullName>
    </recommendedName>
    <alternativeName>
        <fullName evidence="3">Acylaminoacyl-peptidase</fullName>
    </alternativeName>
</protein>